<dbReference type="GO" id="GO:0015280">
    <property type="term" value="F:ligand-gated sodium channel activity"/>
    <property type="evidence" value="ECO:0007669"/>
    <property type="project" value="TreeGrafter"/>
</dbReference>
<dbReference type="PANTHER" id="PTHR11690">
    <property type="entry name" value="AMILORIDE-SENSITIVE SODIUM CHANNEL-RELATED"/>
    <property type="match status" value="1"/>
</dbReference>
<accession>A0A8J1UXX2</accession>
<comment type="similarity">
    <text evidence="11">Belongs to the amiloride-sensitive sodium channel (TC 1.A.6) family.</text>
</comment>
<evidence type="ECO:0000256" key="2">
    <source>
        <dbReference type="ARBA" id="ARBA00022448"/>
    </source>
</evidence>
<dbReference type="Pfam" id="PF00858">
    <property type="entry name" value="ASC"/>
    <property type="match status" value="1"/>
</dbReference>
<evidence type="ECO:0000256" key="1">
    <source>
        <dbReference type="ARBA" id="ARBA00004141"/>
    </source>
</evidence>
<keyword evidence="3 11" id="KW-0894">Sodium channel</keyword>
<evidence type="ECO:0000256" key="11">
    <source>
        <dbReference type="RuleBase" id="RU000679"/>
    </source>
</evidence>
<evidence type="ECO:0000256" key="8">
    <source>
        <dbReference type="ARBA" id="ARBA00023136"/>
    </source>
</evidence>
<dbReference type="InterPro" id="IPR001873">
    <property type="entry name" value="ENaC"/>
</dbReference>
<dbReference type="AlphaFoldDB" id="A0A8J1UXX2"/>
<keyword evidence="6" id="KW-0915">Sodium</keyword>
<keyword evidence="8 13" id="KW-0472">Membrane</keyword>
<evidence type="ECO:0000256" key="6">
    <source>
        <dbReference type="ARBA" id="ARBA00023053"/>
    </source>
</evidence>
<keyword evidence="5 13" id="KW-1133">Transmembrane helix</keyword>
<keyword evidence="10 11" id="KW-0407">Ion channel</keyword>
<evidence type="ECO:0000256" key="3">
    <source>
        <dbReference type="ARBA" id="ARBA00022461"/>
    </source>
</evidence>
<evidence type="ECO:0000256" key="13">
    <source>
        <dbReference type="SAM" id="Phobius"/>
    </source>
</evidence>
<evidence type="ECO:0000256" key="10">
    <source>
        <dbReference type="ARBA" id="ARBA00023303"/>
    </source>
</evidence>
<sequence>MKKDVSTQELGKANEDGDSADQTDSNITNISKSFAESTTLHGVSKVFGSRSNVRKCIWGLIFIGSVIGFIAQSVTLFVRYLDYPNDVSVGIINPNYLEFPAVTICNHNAMKLSKLKDTRFQEFVDLQSQFNSKKVKPSTQTPVSTPSPDWTDSLTTSAADGFTSATSKFDKFIRILSDIRPR</sequence>
<dbReference type="Proteomes" id="UP000749559">
    <property type="component" value="Unassembled WGS sequence"/>
</dbReference>
<dbReference type="GO" id="GO:0005886">
    <property type="term" value="C:plasma membrane"/>
    <property type="evidence" value="ECO:0007669"/>
    <property type="project" value="TreeGrafter"/>
</dbReference>
<comment type="caution">
    <text evidence="14">The sequence shown here is derived from an EMBL/GenBank/DDBJ whole genome shotgun (WGS) entry which is preliminary data.</text>
</comment>
<protein>
    <submittedName>
        <fullName evidence="14">Uncharacterized protein</fullName>
    </submittedName>
</protein>
<keyword evidence="4 11" id="KW-0812">Transmembrane</keyword>
<name>A0A8J1UXX2_OWEFU</name>
<feature type="region of interest" description="Disordered" evidence="12">
    <location>
        <begin position="1"/>
        <end position="25"/>
    </location>
</feature>
<organism evidence="14 15">
    <name type="scientific">Owenia fusiformis</name>
    <name type="common">Polychaete worm</name>
    <dbReference type="NCBI Taxonomy" id="6347"/>
    <lineage>
        <taxon>Eukaryota</taxon>
        <taxon>Metazoa</taxon>
        <taxon>Spiralia</taxon>
        <taxon>Lophotrochozoa</taxon>
        <taxon>Annelida</taxon>
        <taxon>Polychaeta</taxon>
        <taxon>Sedentaria</taxon>
        <taxon>Canalipalpata</taxon>
        <taxon>Sabellida</taxon>
        <taxon>Oweniida</taxon>
        <taxon>Oweniidae</taxon>
        <taxon>Owenia</taxon>
    </lineage>
</organism>
<evidence type="ECO:0000313" key="14">
    <source>
        <dbReference type="EMBL" id="CAH1800842.1"/>
    </source>
</evidence>
<keyword evidence="9 11" id="KW-0739">Sodium transport</keyword>
<evidence type="ECO:0000313" key="15">
    <source>
        <dbReference type="Proteomes" id="UP000749559"/>
    </source>
</evidence>
<evidence type="ECO:0000256" key="12">
    <source>
        <dbReference type="SAM" id="MobiDB-lite"/>
    </source>
</evidence>
<reference evidence="14" key="1">
    <citation type="submission" date="2022-03" db="EMBL/GenBank/DDBJ databases">
        <authorList>
            <person name="Martin C."/>
        </authorList>
    </citation>
    <scope>NUCLEOTIDE SEQUENCE</scope>
</reference>
<keyword evidence="7 11" id="KW-0406">Ion transport</keyword>
<evidence type="ECO:0000256" key="9">
    <source>
        <dbReference type="ARBA" id="ARBA00023201"/>
    </source>
</evidence>
<comment type="subcellular location">
    <subcellularLocation>
        <location evidence="1">Membrane</location>
        <topology evidence="1">Multi-pass membrane protein</topology>
    </subcellularLocation>
</comment>
<evidence type="ECO:0000256" key="4">
    <source>
        <dbReference type="ARBA" id="ARBA00022692"/>
    </source>
</evidence>
<evidence type="ECO:0000256" key="5">
    <source>
        <dbReference type="ARBA" id="ARBA00022989"/>
    </source>
</evidence>
<dbReference type="OrthoDB" id="6238402at2759"/>
<feature type="transmembrane region" description="Helical" evidence="13">
    <location>
        <begin position="57"/>
        <end position="78"/>
    </location>
</feature>
<dbReference type="EMBL" id="CAIIXF020000012">
    <property type="protein sequence ID" value="CAH1800842.1"/>
    <property type="molecule type" value="Genomic_DNA"/>
</dbReference>
<gene>
    <name evidence="14" type="ORF">OFUS_LOCUS24680</name>
</gene>
<keyword evidence="2 11" id="KW-0813">Transport</keyword>
<keyword evidence="15" id="KW-1185">Reference proteome</keyword>
<evidence type="ECO:0000256" key="7">
    <source>
        <dbReference type="ARBA" id="ARBA00023065"/>
    </source>
</evidence>
<proteinExistence type="inferred from homology"/>